<keyword evidence="3" id="KW-1133">Transmembrane helix</keyword>
<dbReference type="EMBL" id="MU004232">
    <property type="protein sequence ID" value="KAF2672105.1"/>
    <property type="molecule type" value="Genomic_DNA"/>
</dbReference>
<dbReference type="GO" id="GO:0000062">
    <property type="term" value="F:fatty-acyl-CoA binding"/>
    <property type="evidence" value="ECO:0007669"/>
    <property type="project" value="InterPro"/>
</dbReference>
<dbReference type="PANTHER" id="PTHR23310:SF133">
    <property type="entry name" value="COA BINDING PROTEIN, PUTATIVE (AFU_ORTHOLOGUE AFUA_1G12300)-RELATED"/>
    <property type="match status" value="1"/>
</dbReference>
<dbReference type="InterPro" id="IPR000582">
    <property type="entry name" value="Acyl-CoA-binding_protein"/>
</dbReference>
<evidence type="ECO:0000313" key="6">
    <source>
        <dbReference type="Proteomes" id="UP000799302"/>
    </source>
</evidence>
<accession>A0A6A6UIH9</accession>
<evidence type="ECO:0000256" key="2">
    <source>
        <dbReference type="SAM" id="MobiDB-lite"/>
    </source>
</evidence>
<dbReference type="InterPro" id="IPR035984">
    <property type="entry name" value="Acyl-CoA-binding_sf"/>
</dbReference>
<feature type="transmembrane region" description="Helical" evidence="3">
    <location>
        <begin position="331"/>
        <end position="356"/>
    </location>
</feature>
<dbReference type="SUPFAM" id="SSF47027">
    <property type="entry name" value="Acyl-CoA binding protein"/>
    <property type="match status" value="1"/>
</dbReference>
<feature type="region of interest" description="Disordered" evidence="2">
    <location>
        <begin position="192"/>
        <end position="291"/>
    </location>
</feature>
<protein>
    <recommendedName>
        <fullName evidence="4">ACB domain-containing protein</fullName>
    </recommendedName>
</protein>
<keyword evidence="1" id="KW-0446">Lipid-binding</keyword>
<evidence type="ECO:0000256" key="1">
    <source>
        <dbReference type="ARBA" id="ARBA00023121"/>
    </source>
</evidence>
<gene>
    <name evidence="5" type="ORF">BT63DRAFT_437975</name>
</gene>
<name>A0A6A6UIH9_9PEZI</name>
<dbReference type="AlphaFoldDB" id="A0A6A6UIH9"/>
<dbReference type="Proteomes" id="UP000799302">
    <property type="component" value="Unassembled WGS sequence"/>
</dbReference>
<evidence type="ECO:0000259" key="4">
    <source>
        <dbReference type="PROSITE" id="PS51228"/>
    </source>
</evidence>
<dbReference type="PANTHER" id="PTHR23310">
    <property type="entry name" value="ACYL-COA-BINDING PROTEIN, ACBP"/>
    <property type="match status" value="1"/>
</dbReference>
<sequence>MSDSVDRVFSHALNTVNKIPIGAEKPPAKLRLKLYGLYKQSMEGDVDGIMQRPSGRDASAHQAREKWDAWKSCAGLSRTEAKRRYITTLISTMRQYANSSPDSRALVDELEFVWDQVKANASSSSSSSPTHHGAGLGIGVGVGSGSGLGLSRSQSMDPAQQSLPRSDPSHSHSLPPAQPIFKFADRSKKRLSGLGVNSTSNVAGTRTSTDMRHLTGSPLSHSVIDDSSDDDSAGGDEFVDAPDSQIAEPPPNPATLDPHGKRAAPRAADEQTSAAADPDAPKKRTRADDTKWRRRVSTALIRLTAEVAALREQLEARRLWTRTRRGTFLNLTWTLISSVLKHVAFDAIILLLLLLWMRRKKDGRLEGAMRVLLGDAVAQVQRVGTDLQRGVNKVGKALVVAGASSKKGGSTALGN</sequence>
<proteinExistence type="predicted"/>
<dbReference type="InterPro" id="IPR014352">
    <property type="entry name" value="FERM/acyl-CoA-bd_prot_sf"/>
</dbReference>
<feature type="compositionally biased region" description="Polar residues" evidence="2">
    <location>
        <begin position="152"/>
        <end position="164"/>
    </location>
</feature>
<feature type="compositionally biased region" description="Polar residues" evidence="2">
    <location>
        <begin position="195"/>
        <end position="208"/>
    </location>
</feature>
<feature type="compositionally biased region" description="Acidic residues" evidence="2">
    <location>
        <begin position="226"/>
        <end position="240"/>
    </location>
</feature>
<keyword evidence="3" id="KW-0472">Membrane</keyword>
<feature type="region of interest" description="Disordered" evidence="2">
    <location>
        <begin position="145"/>
        <end position="178"/>
    </location>
</feature>
<dbReference type="OrthoDB" id="346910at2759"/>
<keyword evidence="3" id="KW-0812">Transmembrane</keyword>
<dbReference type="Pfam" id="PF00887">
    <property type="entry name" value="ACBP"/>
    <property type="match status" value="1"/>
</dbReference>
<feature type="compositionally biased region" description="Basic and acidic residues" evidence="2">
    <location>
        <begin position="279"/>
        <end position="291"/>
    </location>
</feature>
<dbReference type="PROSITE" id="PS51228">
    <property type="entry name" value="ACB_2"/>
    <property type="match status" value="1"/>
</dbReference>
<evidence type="ECO:0000313" key="5">
    <source>
        <dbReference type="EMBL" id="KAF2672105.1"/>
    </source>
</evidence>
<feature type="domain" description="ACB" evidence="4">
    <location>
        <begin position="5"/>
        <end position="98"/>
    </location>
</feature>
<reference evidence="5" key="1">
    <citation type="journal article" date="2020" name="Stud. Mycol.">
        <title>101 Dothideomycetes genomes: a test case for predicting lifestyles and emergence of pathogens.</title>
        <authorList>
            <person name="Haridas S."/>
            <person name="Albert R."/>
            <person name="Binder M."/>
            <person name="Bloem J."/>
            <person name="Labutti K."/>
            <person name="Salamov A."/>
            <person name="Andreopoulos B."/>
            <person name="Baker S."/>
            <person name="Barry K."/>
            <person name="Bills G."/>
            <person name="Bluhm B."/>
            <person name="Cannon C."/>
            <person name="Castanera R."/>
            <person name="Culley D."/>
            <person name="Daum C."/>
            <person name="Ezra D."/>
            <person name="Gonzalez J."/>
            <person name="Henrissat B."/>
            <person name="Kuo A."/>
            <person name="Liang C."/>
            <person name="Lipzen A."/>
            <person name="Lutzoni F."/>
            <person name="Magnuson J."/>
            <person name="Mondo S."/>
            <person name="Nolan M."/>
            <person name="Ohm R."/>
            <person name="Pangilinan J."/>
            <person name="Park H.-J."/>
            <person name="Ramirez L."/>
            <person name="Alfaro M."/>
            <person name="Sun H."/>
            <person name="Tritt A."/>
            <person name="Yoshinaga Y."/>
            <person name="Zwiers L.-H."/>
            <person name="Turgeon B."/>
            <person name="Goodwin S."/>
            <person name="Spatafora J."/>
            <person name="Crous P."/>
            <person name="Grigoriev I."/>
        </authorList>
    </citation>
    <scope>NUCLEOTIDE SEQUENCE</scope>
    <source>
        <strain evidence="5">CBS 115976</strain>
    </source>
</reference>
<organism evidence="5 6">
    <name type="scientific">Microthyrium microscopicum</name>
    <dbReference type="NCBI Taxonomy" id="703497"/>
    <lineage>
        <taxon>Eukaryota</taxon>
        <taxon>Fungi</taxon>
        <taxon>Dikarya</taxon>
        <taxon>Ascomycota</taxon>
        <taxon>Pezizomycotina</taxon>
        <taxon>Dothideomycetes</taxon>
        <taxon>Dothideomycetes incertae sedis</taxon>
        <taxon>Microthyriales</taxon>
        <taxon>Microthyriaceae</taxon>
        <taxon>Microthyrium</taxon>
    </lineage>
</organism>
<dbReference type="GO" id="GO:0006631">
    <property type="term" value="P:fatty acid metabolic process"/>
    <property type="evidence" value="ECO:0007669"/>
    <property type="project" value="TreeGrafter"/>
</dbReference>
<evidence type="ECO:0000256" key="3">
    <source>
        <dbReference type="SAM" id="Phobius"/>
    </source>
</evidence>
<keyword evidence="6" id="KW-1185">Reference proteome</keyword>
<feature type="region of interest" description="Disordered" evidence="2">
    <location>
        <begin position="121"/>
        <end position="140"/>
    </location>
</feature>
<dbReference type="Gene3D" id="1.20.80.10">
    <property type="match status" value="1"/>
</dbReference>